<evidence type="ECO:0000313" key="6">
    <source>
        <dbReference type="EMBL" id="EED91489.1"/>
    </source>
</evidence>
<dbReference type="InterPro" id="IPR036291">
    <property type="entry name" value="NAD(P)-bd_dom_sf"/>
</dbReference>
<evidence type="ECO:0000313" key="7">
    <source>
        <dbReference type="Proteomes" id="UP000001449"/>
    </source>
</evidence>
<dbReference type="Gene3D" id="3.40.50.720">
    <property type="entry name" value="NAD(P)-binding Rossmann-like Domain"/>
    <property type="match status" value="2"/>
</dbReference>
<accession>B8C5D3</accession>
<keyword evidence="7" id="KW-1185">Reference proteome</keyword>
<reference evidence="6 7" key="1">
    <citation type="journal article" date="2004" name="Science">
        <title>The genome of the diatom Thalassiosira pseudonana: ecology, evolution, and metabolism.</title>
        <authorList>
            <person name="Armbrust E.V."/>
            <person name="Berges J.A."/>
            <person name="Bowler C."/>
            <person name="Green B.R."/>
            <person name="Martinez D."/>
            <person name="Putnam N.H."/>
            <person name="Zhou S."/>
            <person name="Allen A.E."/>
            <person name="Apt K.E."/>
            <person name="Bechner M."/>
            <person name="Brzezinski M.A."/>
            <person name="Chaal B.K."/>
            <person name="Chiovitti A."/>
            <person name="Davis A.K."/>
            <person name="Demarest M.S."/>
            <person name="Detter J.C."/>
            <person name="Glavina T."/>
            <person name="Goodstein D."/>
            <person name="Hadi M.Z."/>
            <person name="Hellsten U."/>
            <person name="Hildebrand M."/>
            <person name="Jenkins B.D."/>
            <person name="Jurka J."/>
            <person name="Kapitonov V.V."/>
            <person name="Kroger N."/>
            <person name="Lau W.W."/>
            <person name="Lane T.W."/>
            <person name="Larimer F.W."/>
            <person name="Lippmeier J.C."/>
            <person name="Lucas S."/>
            <person name="Medina M."/>
            <person name="Montsant A."/>
            <person name="Obornik M."/>
            <person name="Parker M.S."/>
            <person name="Palenik B."/>
            <person name="Pazour G.J."/>
            <person name="Richardson P.M."/>
            <person name="Rynearson T.A."/>
            <person name="Saito M.A."/>
            <person name="Schwartz D.C."/>
            <person name="Thamatrakoln K."/>
            <person name="Valentin K."/>
            <person name="Vardi A."/>
            <person name="Wilkerson F.P."/>
            <person name="Rokhsar D.S."/>
        </authorList>
    </citation>
    <scope>NUCLEOTIDE SEQUENCE [LARGE SCALE GENOMIC DNA]</scope>
    <source>
        <strain evidence="6 7">CCMP1335</strain>
    </source>
</reference>
<dbReference type="KEGG" id="tps:THAPSDRAFT_23033"/>
<organism evidence="6 7">
    <name type="scientific">Thalassiosira pseudonana</name>
    <name type="common">Marine diatom</name>
    <name type="synonym">Cyclotella nana</name>
    <dbReference type="NCBI Taxonomy" id="35128"/>
    <lineage>
        <taxon>Eukaryota</taxon>
        <taxon>Sar</taxon>
        <taxon>Stramenopiles</taxon>
        <taxon>Ochrophyta</taxon>
        <taxon>Bacillariophyta</taxon>
        <taxon>Coscinodiscophyceae</taxon>
        <taxon>Thalassiosirophycidae</taxon>
        <taxon>Thalassiosirales</taxon>
        <taxon>Thalassiosiraceae</taxon>
        <taxon>Thalassiosira</taxon>
    </lineage>
</organism>
<name>B8C5D3_THAPS</name>
<evidence type="ECO:0000256" key="4">
    <source>
        <dbReference type="SAM" id="SignalP"/>
    </source>
</evidence>
<feature type="compositionally biased region" description="Basic and acidic residues" evidence="3">
    <location>
        <begin position="899"/>
        <end position="919"/>
    </location>
</feature>
<dbReference type="Proteomes" id="UP000001449">
    <property type="component" value="Chromosome 6"/>
</dbReference>
<feature type="domain" description="NAD-dependent epimerase/dehydratase" evidence="5">
    <location>
        <begin position="221"/>
        <end position="444"/>
    </location>
</feature>
<dbReference type="InParanoid" id="B8C5D3"/>
<dbReference type="PANTHER" id="PTHR43574">
    <property type="entry name" value="EPIMERASE-RELATED"/>
    <property type="match status" value="1"/>
</dbReference>
<dbReference type="AlphaFoldDB" id="B8C5D3"/>
<dbReference type="OMA" id="VFPCASE"/>
<keyword evidence="4" id="KW-0732">Signal</keyword>
<dbReference type="Gene3D" id="3.90.25.10">
    <property type="entry name" value="UDP-galactose 4-epimerase, domain 1"/>
    <property type="match status" value="1"/>
</dbReference>
<reference evidence="6 7" key="2">
    <citation type="journal article" date="2008" name="Nature">
        <title>The Phaeodactylum genome reveals the evolutionary history of diatom genomes.</title>
        <authorList>
            <person name="Bowler C."/>
            <person name="Allen A.E."/>
            <person name="Badger J.H."/>
            <person name="Grimwood J."/>
            <person name="Jabbari K."/>
            <person name="Kuo A."/>
            <person name="Maheswari U."/>
            <person name="Martens C."/>
            <person name="Maumus F."/>
            <person name="Otillar R.P."/>
            <person name="Rayko E."/>
            <person name="Salamov A."/>
            <person name="Vandepoele K."/>
            <person name="Beszteri B."/>
            <person name="Gruber A."/>
            <person name="Heijde M."/>
            <person name="Katinka M."/>
            <person name="Mock T."/>
            <person name="Valentin K."/>
            <person name="Verret F."/>
            <person name="Berges J.A."/>
            <person name="Brownlee C."/>
            <person name="Cadoret J.P."/>
            <person name="Chiovitti A."/>
            <person name="Choi C.J."/>
            <person name="Coesel S."/>
            <person name="De Martino A."/>
            <person name="Detter J.C."/>
            <person name="Durkin C."/>
            <person name="Falciatore A."/>
            <person name="Fournet J."/>
            <person name="Haruta M."/>
            <person name="Huysman M.J."/>
            <person name="Jenkins B.D."/>
            <person name="Jiroutova K."/>
            <person name="Jorgensen R.E."/>
            <person name="Joubert Y."/>
            <person name="Kaplan A."/>
            <person name="Kroger N."/>
            <person name="Kroth P.G."/>
            <person name="La Roche J."/>
            <person name="Lindquist E."/>
            <person name="Lommer M."/>
            <person name="Martin-Jezequel V."/>
            <person name="Lopez P.J."/>
            <person name="Lucas S."/>
            <person name="Mangogna M."/>
            <person name="McGinnis K."/>
            <person name="Medlin L.K."/>
            <person name="Montsant A."/>
            <person name="Oudot-Le Secq M.P."/>
            <person name="Napoli C."/>
            <person name="Obornik M."/>
            <person name="Parker M.S."/>
            <person name="Petit J.L."/>
            <person name="Porcel B.M."/>
            <person name="Poulsen N."/>
            <person name="Robison M."/>
            <person name="Rychlewski L."/>
            <person name="Rynearson T.A."/>
            <person name="Schmutz J."/>
            <person name="Shapiro H."/>
            <person name="Siaut M."/>
            <person name="Stanley M."/>
            <person name="Sussman M.R."/>
            <person name="Taylor A.R."/>
            <person name="Vardi A."/>
            <person name="von Dassow P."/>
            <person name="Vyverman W."/>
            <person name="Willis A."/>
            <person name="Wyrwicz L.S."/>
            <person name="Rokhsar D.S."/>
            <person name="Weissenbach J."/>
            <person name="Armbrust E.V."/>
            <person name="Green B.R."/>
            <person name="Van de Peer Y."/>
            <person name="Grigoriev I.V."/>
        </authorList>
    </citation>
    <scope>NUCLEOTIDE SEQUENCE [LARGE SCALE GENOMIC DNA]</scope>
    <source>
        <strain evidence="6 7">CCMP1335</strain>
    </source>
</reference>
<evidence type="ECO:0000259" key="5">
    <source>
        <dbReference type="Pfam" id="PF01370"/>
    </source>
</evidence>
<dbReference type="HOGENOM" id="CLU_315352_0_0_1"/>
<dbReference type="Pfam" id="PF01370">
    <property type="entry name" value="Epimerase"/>
    <property type="match status" value="1"/>
</dbReference>
<dbReference type="STRING" id="35128.B8C5D3"/>
<dbReference type="PaxDb" id="35128-Thaps23033"/>
<feature type="region of interest" description="Disordered" evidence="3">
    <location>
        <begin position="882"/>
        <end position="919"/>
    </location>
</feature>
<evidence type="ECO:0000256" key="2">
    <source>
        <dbReference type="ARBA" id="ARBA00023027"/>
    </source>
</evidence>
<gene>
    <name evidence="6" type="ORF">THAPSDRAFT_23033</name>
</gene>
<comment type="similarity">
    <text evidence="1">Belongs to the NAD(P)-dependent epimerase/dehydratase family.</text>
</comment>
<dbReference type="GeneID" id="7451178"/>
<feature type="chain" id="PRO_5002866271" description="NAD-dependent epimerase/dehydratase domain-containing protein" evidence="4">
    <location>
        <begin position="29"/>
        <end position="958"/>
    </location>
</feature>
<feature type="signal peptide" evidence="4">
    <location>
        <begin position="1"/>
        <end position="28"/>
    </location>
</feature>
<dbReference type="SUPFAM" id="SSF51735">
    <property type="entry name" value="NAD(P)-binding Rossmann-fold domains"/>
    <property type="match status" value="1"/>
</dbReference>
<sequence>MTTIKRPWRLLLLSFALLSISVATPAHAQESGNDDDNADVGAAMAMPLLADGDVAVPPLPTADTNYDVNSNINSGNINNDANPTLDADSVVLITGAAGFLGSELALALRRTYNVKKLLLVDNLGIDSENEAAYVPPTSETGEDEAIYEKLSEETLSLFEIRRQRMFRVFHELTAPQMDGHDPTNPPTTANQNTQESIRFYRADLRPSIPEFFDFGEVPLLYGIFQSHPDITHVVHLADVPQTNQWGKQAVPREKDSVKAGRMEGVLEELRLLVEKNANGGGEGGKLPQFVYASSHEVYDNISTAVVSSNNKQQQQPNPPPFQEHLPITTPSSLRGTSKLIDEVLASAYHSTHGIYSVGLRLFEVYGPWNTPGTEVFDLVEEITGENDSVGLDGTVTKEDGDAPPVFDKDVKDYVYIDDAVDAIMSAMQYRPLGSDPPPVVFNVGTGKGTTLKELKEEMVGHFPKLSNGPGSQTSRIAKERLATTSYASTARSEALLGFQPQVSLKEGLAHTITWHRDRTYPYGRDPRTQESLEHKSVDSVIARNLEMARGGDAAKCSPLDRECLRGAPVFPCASECRRVERCTPSAWDDVANLSRLVTTGCDAVLYTILLDESTDQIPSAAATVSGFMPFVGAGLPEDLGKRTQARCNIAFVSESSPLVQRLKSEGEEYLDEDNESGLPPLLRHGFWTVLPVKTPGSNSGAWIHAFAGSFALEYLPKVSPGRFFGSSVRYAAYVEPSIIIDNLPKLLKKMEDGPPTKDGRTAVMLSEKRQSCDPTARGSTCTWTRPAQNDSVQSSVYNMIRVALRGELLGGGLHPVVDSSFIIHSLSEEDARLFRCDAYGEAAQWGASGDERALEFIISLHDLWSKAVLHWSGHTPWWTVAENQTNGGVPNGGDGDDESGNKDDVEAKQKRRLSEEDGRGKGTWMGILSTDVQLFTHILPSEMMGIIHLDNYQGQQKS</sequence>
<keyword evidence="2" id="KW-0520">NAD</keyword>
<dbReference type="GO" id="GO:0016854">
    <property type="term" value="F:racemase and epimerase activity"/>
    <property type="evidence" value="ECO:0000318"/>
    <property type="project" value="GO_Central"/>
</dbReference>
<protein>
    <recommendedName>
        <fullName evidence="5">NAD-dependent epimerase/dehydratase domain-containing protein</fullName>
    </recommendedName>
</protein>
<evidence type="ECO:0000256" key="1">
    <source>
        <dbReference type="ARBA" id="ARBA00007637"/>
    </source>
</evidence>
<proteinExistence type="inferred from homology"/>
<dbReference type="InterPro" id="IPR001509">
    <property type="entry name" value="Epimerase_deHydtase"/>
</dbReference>
<dbReference type="RefSeq" id="XP_002291382.1">
    <property type="nucleotide sequence ID" value="XM_002291346.1"/>
</dbReference>
<feature type="region of interest" description="Disordered" evidence="3">
    <location>
        <begin position="306"/>
        <end position="332"/>
    </location>
</feature>
<dbReference type="EMBL" id="CM000643">
    <property type="protein sequence ID" value="EED91489.1"/>
    <property type="molecule type" value="Genomic_DNA"/>
</dbReference>
<dbReference type="eggNOG" id="KOG1371">
    <property type="taxonomic scope" value="Eukaryota"/>
</dbReference>
<evidence type="ECO:0000256" key="3">
    <source>
        <dbReference type="SAM" id="MobiDB-lite"/>
    </source>
</evidence>